<evidence type="ECO:0000313" key="3">
    <source>
        <dbReference type="Proteomes" id="UP000824469"/>
    </source>
</evidence>
<proteinExistence type="predicted"/>
<dbReference type="EMBL" id="JAHRHJ020000002">
    <property type="protein sequence ID" value="KAH9326476.1"/>
    <property type="molecule type" value="Genomic_DNA"/>
</dbReference>
<name>A0AA38GPG2_TAXCH</name>
<protein>
    <submittedName>
        <fullName evidence="2">Uncharacterized protein</fullName>
    </submittedName>
</protein>
<evidence type="ECO:0000313" key="2">
    <source>
        <dbReference type="EMBL" id="KAH9326476.1"/>
    </source>
</evidence>
<organism evidence="2 3">
    <name type="scientific">Taxus chinensis</name>
    <name type="common">Chinese yew</name>
    <name type="synonym">Taxus wallichiana var. chinensis</name>
    <dbReference type="NCBI Taxonomy" id="29808"/>
    <lineage>
        <taxon>Eukaryota</taxon>
        <taxon>Viridiplantae</taxon>
        <taxon>Streptophyta</taxon>
        <taxon>Embryophyta</taxon>
        <taxon>Tracheophyta</taxon>
        <taxon>Spermatophyta</taxon>
        <taxon>Pinopsida</taxon>
        <taxon>Pinidae</taxon>
        <taxon>Conifers II</taxon>
        <taxon>Cupressales</taxon>
        <taxon>Taxaceae</taxon>
        <taxon>Taxus</taxon>
    </lineage>
</organism>
<feature type="non-terminal residue" evidence="2">
    <location>
        <position position="1"/>
    </location>
</feature>
<feature type="region of interest" description="Disordered" evidence="1">
    <location>
        <begin position="113"/>
        <end position="135"/>
    </location>
</feature>
<reference evidence="2 3" key="1">
    <citation type="journal article" date="2021" name="Nat. Plants">
        <title>The Taxus genome provides insights into paclitaxel biosynthesis.</title>
        <authorList>
            <person name="Xiong X."/>
            <person name="Gou J."/>
            <person name="Liao Q."/>
            <person name="Li Y."/>
            <person name="Zhou Q."/>
            <person name="Bi G."/>
            <person name="Li C."/>
            <person name="Du R."/>
            <person name="Wang X."/>
            <person name="Sun T."/>
            <person name="Guo L."/>
            <person name="Liang H."/>
            <person name="Lu P."/>
            <person name="Wu Y."/>
            <person name="Zhang Z."/>
            <person name="Ro D.K."/>
            <person name="Shang Y."/>
            <person name="Huang S."/>
            <person name="Yan J."/>
        </authorList>
    </citation>
    <scope>NUCLEOTIDE SEQUENCE [LARGE SCALE GENOMIC DNA]</scope>
    <source>
        <strain evidence="2">Ta-2019</strain>
    </source>
</reference>
<dbReference type="AlphaFoldDB" id="A0AA38GPG2"/>
<accession>A0AA38GPG2</accession>
<gene>
    <name evidence="2" type="ORF">KI387_006654</name>
</gene>
<keyword evidence="3" id="KW-1185">Reference proteome</keyword>
<feature type="non-terminal residue" evidence="2">
    <location>
        <position position="135"/>
    </location>
</feature>
<evidence type="ECO:0000256" key="1">
    <source>
        <dbReference type="SAM" id="MobiDB-lite"/>
    </source>
</evidence>
<dbReference type="Proteomes" id="UP000824469">
    <property type="component" value="Unassembled WGS sequence"/>
</dbReference>
<sequence>CLVIPHPLFGKDKVTMEMVLRPSVIDNIIHWKVFNDDNKLLDFLVQRDNFNNLFFEGGENPHREVVAKEDKEGIGDIDEEGVIKLKGNKIPKGLFSLEDIFDKNDRFIQEKEKQSSQFLDDFEKENVGTPENPRI</sequence>
<comment type="caution">
    <text evidence="2">The sequence shown here is derived from an EMBL/GenBank/DDBJ whole genome shotgun (WGS) entry which is preliminary data.</text>
</comment>